<organism evidence="9 10">
    <name type="scientific">Cardiocondyla obscurior</name>
    <dbReference type="NCBI Taxonomy" id="286306"/>
    <lineage>
        <taxon>Eukaryota</taxon>
        <taxon>Metazoa</taxon>
        <taxon>Ecdysozoa</taxon>
        <taxon>Arthropoda</taxon>
        <taxon>Hexapoda</taxon>
        <taxon>Insecta</taxon>
        <taxon>Pterygota</taxon>
        <taxon>Neoptera</taxon>
        <taxon>Endopterygota</taxon>
        <taxon>Hymenoptera</taxon>
        <taxon>Apocrita</taxon>
        <taxon>Aculeata</taxon>
        <taxon>Formicoidea</taxon>
        <taxon>Formicidae</taxon>
        <taxon>Myrmicinae</taxon>
        <taxon>Cardiocondyla</taxon>
    </lineage>
</organism>
<dbReference type="Proteomes" id="UP001430953">
    <property type="component" value="Unassembled WGS sequence"/>
</dbReference>
<dbReference type="InterPro" id="IPR015590">
    <property type="entry name" value="Aldehyde_DH_dom"/>
</dbReference>
<proteinExistence type="inferred from homology"/>
<dbReference type="SUPFAM" id="SSF53720">
    <property type="entry name" value="ALDH-like"/>
    <property type="match status" value="1"/>
</dbReference>
<comment type="caution">
    <text evidence="9">The sequence shown here is derived from an EMBL/GenBank/DDBJ whole genome shotgun (WGS) entry which is preliminary data.</text>
</comment>
<evidence type="ECO:0000313" key="9">
    <source>
        <dbReference type="EMBL" id="KAL0104831.1"/>
    </source>
</evidence>
<dbReference type="GO" id="GO:0004029">
    <property type="term" value="F:aldehyde dehydrogenase (NAD+) activity"/>
    <property type="evidence" value="ECO:0007669"/>
    <property type="project" value="UniProtKB-EC"/>
</dbReference>
<dbReference type="Gene3D" id="3.40.309.10">
    <property type="entry name" value="Aldehyde Dehydrogenase, Chain A, domain 2"/>
    <property type="match status" value="1"/>
</dbReference>
<dbReference type="Gene3D" id="3.40.605.10">
    <property type="entry name" value="Aldehyde Dehydrogenase, Chain A, domain 1"/>
    <property type="match status" value="1"/>
</dbReference>
<evidence type="ECO:0000256" key="6">
    <source>
        <dbReference type="PROSITE-ProRule" id="PRU10007"/>
    </source>
</evidence>
<name>A0AAW2ER19_9HYME</name>
<comment type="subunit">
    <text evidence="2">Homotetramer.</text>
</comment>
<dbReference type="PANTHER" id="PTHR43521">
    <property type="entry name" value="ALPHA-AMINOADIPIC SEMIALDEHYDE DEHYDROGENASE"/>
    <property type="match status" value="1"/>
</dbReference>
<dbReference type="EC" id="1.2.1.3" evidence="5"/>
<feature type="active site" evidence="6">
    <location>
        <position position="335"/>
    </location>
</feature>
<dbReference type="EMBL" id="JADYXP020000019">
    <property type="protein sequence ID" value="KAL0104831.1"/>
    <property type="molecule type" value="Genomic_DNA"/>
</dbReference>
<accession>A0AAW2ER19</accession>
<evidence type="ECO:0000256" key="1">
    <source>
        <dbReference type="ARBA" id="ARBA00009986"/>
    </source>
</evidence>
<evidence type="ECO:0000259" key="8">
    <source>
        <dbReference type="Pfam" id="PF00171"/>
    </source>
</evidence>
<dbReference type="PROSITE" id="PS00687">
    <property type="entry name" value="ALDEHYDE_DEHYDR_GLU"/>
    <property type="match status" value="1"/>
</dbReference>
<reference evidence="9 10" key="1">
    <citation type="submission" date="2023-03" db="EMBL/GenBank/DDBJ databases">
        <title>High recombination rates correlate with genetic variation in Cardiocondyla obscurior ants.</title>
        <authorList>
            <person name="Errbii M."/>
        </authorList>
    </citation>
    <scope>NUCLEOTIDE SEQUENCE [LARGE SCALE GENOMIC DNA]</scope>
    <source>
        <strain evidence="9">Alpha-2009</strain>
        <tissue evidence="9">Whole body</tissue>
    </source>
</reference>
<dbReference type="FunFam" id="3.40.309.10:FF:000018">
    <property type="entry name" value="Alpha-aminoadipic semialdehyde dehydrogenase"/>
    <property type="match status" value="1"/>
</dbReference>
<evidence type="ECO:0000256" key="5">
    <source>
        <dbReference type="ARBA" id="ARBA00024226"/>
    </source>
</evidence>
<sequence length="580" mass="62210">MVRHVPSERGAGSGWASCIGGATYSHRKNSTTSLNLMQITAGSVNNKWLTMSRLLLRKSGCYISQSKMTRHLVTDPKYGFLKQLGINVENPGLYDGRWGGSGKLVESISPATGKVIAKVRESTPQEASNAVTEARKAWPQWAAIPMPVRGDIVRQIGDELRRNLEPLGRLVSLEMGKILPEGIGEVQEFIDICDYAVGLSRTLPGSLFPSERKNHALLEKWNPLGVVGVISAFNFPIAVYGWNSAIAMVCGNTIVWKEASSTSLVAIATTKIIASVLERNGIPGSVASLITGGPEVGETLVNDKRVPLVSFTGSTNVGRQVALKVQQRFGRSLLELGGNNALIIAQDADLEMAVRAAVFSCVGTAGQRCTTTRRLILHKKIKNEFLGKLKTAYKSILERVGDPLDDGVLYGPLHNQAAVDAYKATIQKAVKTGGTIEFGGKQIERAGFYVEPTIISGLPVSAEVVQQETFAPIVYILEANSLEEAIDLNNSVEQGLSSSLFTKSIGNVFQWIGPHGSDCGIVNVNIGTSGAEIGGAFGGEKATGGGRESGSDAWKHYMRRATITINYGNELPLAQGIKFE</sequence>
<keyword evidence="10" id="KW-1185">Reference proteome</keyword>
<dbReference type="InterPro" id="IPR044638">
    <property type="entry name" value="ALDH7A1-like"/>
</dbReference>
<dbReference type="InterPro" id="IPR016163">
    <property type="entry name" value="Ald_DH_C"/>
</dbReference>
<evidence type="ECO:0000256" key="2">
    <source>
        <dbReference type="ARBA" id="ARBA00011881"/>
    </source>
</evidence>
<evidence type="ECO:0000256" key="3">
    <source>
        <dbReference type="ARBA" id="ARBA00023002"/>
    </source>
</evidence>
<keyword evidence="4" id="KW-0520">NAD</keyword>
<protein>
    <recommendedName>
        <fullName evidence="5">aldehyde dehydrogenase (NAD(+))</fullName>
        <ecNumber evidence="5">1.2.1.3</ecNumber>
    </recommendedName>
</protein>
<evidence type="ECO:0000256" key="7">
    <source>
        <dbReference type="RuleBase" id="RU003345"/>
    </source>
</evidence>
<dbReference type="PANTHER" id="PTHR43521:SF1">
    <property type="entry name" value="ALPHA-AMINOADIPIC SEMIALDEHYDE DEHYDROGENASE"/>
    <property type="match status" value="1"/>
</dbReference>
<gene>
    <name evidence="9" type="ORF">PUN28_016462</name>
</gene>
<evidence type="ECO:0000313" key="10">
    <source>
        <dbReference type="Proteomes" id="UP001430953"/>
    </source>
</evidence>
<dbReference type="InterPro" id="IPR016161">
    <property type="entry name" value="Ald_DH/histidinol_DH"/>
</dbReference>
<keyword evidence="3 7" id="KW-0560">Oxidoreductase</keyword>
<feature type="domain" description="Aldehyde dehydrogenase" evidence="8">
    <location>
        <begin position="103"/>
        <end position="562"/>
    </location>
</feature>
<dbReference type="AlphaFoldDB" id="A0AAW2ER19"/>
<dbReference type="CDD" id="cd07130">
    <property type="entry name" value="ALDH_F7_AASADH"/>
    <property type="match status" value="1"/>
</dbReference>
<comment type="similarity">
    <text evidence="1 7">Belongs to the aldehyde dehydrogenase family.</text>
</comment>
<dbReference type="Pfam" id="PF00171">
    <property type="entry name" value="Aldedh"/>
    <property type="match status" value="1"/>
</dbReference>
<dbReference type="InterPro" id="IPR029510">
    <property type="entry name" value="Ald_DH_CS_GLU"/>
</dbReference>
<evidence type="ECO:0000256" key="4">
    <source>
        <dbReference type="ARBA" id="ARBA00023027"/>
    </source>
</evidence>
<dbReference type="InterPro" id="IPR016162">
    <property type="entry name" value="Ald_DH_N"/>
</dbReference>